<dbReference type="RefSeq" id="WP_150841761.1">
    <property type="nucleotide sequence ID" value="NZ_JABAFD010000014.1"/>
</dbReference>
<dbReference type="InterPro" id="IPR003749">
    <property type="entry name" value="ThiS/MoaD-like"/>
</dbReference>
<sequence>MKVNGKAIYLKPGTTILNLLEELKLKVDNVVVEVNLDIIENHQYSTYILKSDDIVEVIRFVGGG</sequence>
<gene>
    <name evidence="1" type="primary">thiS</name>
    <name evidence="1" type="ORF">HF875_15805</name>
</gene>
<evidence type="ECO:0000313" key="1">
    <source>
        <dbReference type="EMBL" id="NME10997.1"/>
    </source>
</evidence>
<dbReference type="InterPro" id="IPR012675">
    <property type="entry name" value="Beta-grasp_dom_sf"/>
</dbReference>
<dbReference type="AlphaFoldDB" id="A0AA44DNI4"/>
<dbReference type="InterPro" id="IPR016155">
    <property type="entry name" value="Mopterin_synth/thiamin_S_b"/>
</dbReference>
<dbReference type="InterPro" id="IPR010035">
    <property type="entry name" value="Thi_S"/>
</dbReference>
<dbReference type="SUPFAM" id="SSF54285">
    <property type="entry name" value="MoaD/ThiS"/>
    <property type="match status" value="1"/>
</dbReference>
<dbReference type="PANTHER" id="PTHR34472">
    <property type="entry name" value="SULFUR CARRIER PROTEIN THIS"/>
    <property type="match status" value="1"/>
</dbReference>
<proteinExistence type="predicted"/>
<accession>A0AA44DNI4</accession>
<reference evidence="1 2" key="1">
    <citation type="submission" date="2020-04" db="EMBL/GenBank/DDBJ databases">
        <authorList>
            <person name="Hitch T.C.A."/>
            <person name="Wylensek D."/>
            <person name="Clavel T."/>
        </authorList>
    </citation>
    <scope>NUCLEOTIDE SEQUENCE [LARGE SCALE GENOMIC DNA]</scope>
    <source>
        <strain evidence="1 2">Med78_4-601-WT-2</strain>
    </source>
</reference>
<dbReference type="NCBIfam" id="TIGR01683">
    <property type="entry name" value="thiS"/>
    <property type="match status" value="1"/>
</dbReference>
<protein>
    <submittedName>
        <fullName evidence="1">Sulfur carrier protein ThiS</fullName>
    </submittedName>
</protein>
<dbReference type="EMBL" id="JABAFD010000014">
    <property type="protein sequence ID" value="NME10997.1"/>
    <property type="molecule type" value="Genomic_DNA"/>
</dbReference>
<dbReference type="CDD" id="cd00565">
    <property type="entry name" value="Ubl_ThiS"/>
    <property type="match status" value="1"/>
</dbReference>
<evidence type="ECO:0000313" key="2">
    <source>
        <dbReference type="Proteomes" id="UP000573963"/>
    </source>
</evidence>
<dbReference type="Gene3D" id="3.10.20.30">
    <property type="match status" value="1"/>
</dbReference>
<dbReference type="PANTHER" id="PTHR34472:SF1">
    <property type="entry name" value="SULFUR CARRIER PROTEIN THIS"/>
    <property type="match status" value="1"/>
</dbReference>
<dbReference type="Proteomes" id="UP000573963">
    <property type="component" value="Unassembled WGS sequence"/>
</dbReference>
<name>A0AA44DNI4_PARBF</name>
<dbReference type="Pfam" id="PF02597">
    <property type="entry name" value="ThiS"/>
    <property type="match status" value="1"/>
</dbReference>
<comment type="caution">
    <text evidence="1">The sequence shown here is derived from an EMBL/GenBank/DDBJ whole genome shotgun (WGS) entry which is preliminary data.</text>
</comment>
<organism evidence="1 2">
    <name type="scientific">Paraclostridium bifermentans</name>
    <name type="common">Clostridium bifermentans</name>
    <dbReference type="NCBI Taxonomy" id="1490"/>
    <lineage>
        <taxon>Bacteria</taxon>
        <taxon>Bacillati</taxon>
        <taxon>Bacillota</taxon>
        <taxon>Clostridia</taxon>
        <taxon>Peptostreptococcales</taxon>
        <taxon>Peptostreptococcaceae</taxon>
        <taxon>Paraclostridium</taxon>
    </lineage>
</organism>